<name>A0A0L6URK6_9BASI</name>
<evidence type="ECO:0000313" key="2">
    <source>
        <dbReference type="Proteomes" id="UP000037035"/>
    </source>
</evidence>
<accession>A0A0L6URK6</accession>
<dbReference type="EMBL" id="LAVV01009124">
    <property type="protein sequence ID" value="KNZ51176.1"/>
    <property type="molecule type" value="Genomic_DNA"/>
</dbReference>
<dbReference type="AlphaFoldDB" id="A0A0L6URK6"/>
<organism evidence="1 2">
    <name type="scientific">Puccinia sorghi</name>
    <dbReference type="NCBI Taxonomy" id="27349"/>
    <lineage>
        <taxon>Eukaryota</taxon>
        <taxon>Fungi</taxon>
        <taxon>Dikarya</taxon>
        <taxon>Basidiomycota</taxon>
        <taxon>Pucciniomycotina</taxon>
        <taxon>Pucciniomycetes</taxon>
        <taxon>Pucciniales</taxon>
        <taxon>Pucciniaceae</taxon>
        <taxon>Puccinia</taxon>
    </lineage>
</organism>
<gene>
    <name evidence="1" type="ORF">VP01_405g6</name>
</gene>
<sequence>MQAVIQDLGLKWGFAINQTQFVFFSFWNKPHALCCDFHSMLFSDIKKQNLGLDGATDNSGTATLTIEKAISLKDNKSIHS</sequence>
<reference evidence="1 2" key="1">
    <citation type="submission" date="2015-08" db="EMBL/GenBank/DDBJ databases">
        <title>Next Generation Sequencing and Analysis of the Genome of Puccinia sorghi L Schw, the Causal Agent of Maize Common Rust.</title>
        <authorList>
            <person name="Rochi L."/>
            <person name="Burguener G."/>
            <person name="Darino M."/>
            <person name="Turjanski A."/>
            <person name="Kreff E."/>
            <person name="Dieguez M.J."/>
            <person name="Sacco F."/>
        </authorList>
    </citation>
    <scope>NUCLEOTIDE SEQUENCE [LARGE SCALE GENOMIC DNA]</scope>
    <source>
        <strain evidence="1 2">RO10H11247</strain>
    </source>
</reference>
<evidence type="ECO:0000313" key="1">
    <source>
        <dbReference type="EMBL" id="KNZ51176.1"/>
    </source>
</evidence>
<proteinExistence type="predicted"/>
<keyword evidence="2" id="KW-1185">Reference proteome</keyword>
<comment type="caution">
    <text evidence="1">The sequence shown here is derived from an EMBL/GenBank/DDBJ whole genome shotgun (WGS) entry which is preliminary data.</text>
</comment>
<dbReference type="VEuPathDB" id="FungiDB:VP01_405g6"/>
<dbReference type="Proteomes" id="UP000037035">
    <property type="component" value="Unassembled WGS sequence"/>
</dbReference>
<protein>
    <submittedName>
        <fullName evidence="1">Uncharacterized protein</fullName>
    </submittedName>
</protein>